<gene>
    <name evidence="1" type="ORF">METZ01_LOCUS69233</name>
</gene>
<protein>
    <submittedName>
        <fullName evidence="1">Uncharacterized protein</fullName>
    </submittedName>
</protein>
<organism evidence="1">
    <name type="scientific">marine metagenome</name>
    <dbReference type="NCBI Taxonomy" id="408172"/>
    <lineage>
        <taxon>unclassified sequences</taxon>
        <taxon>metagenomes</taxon>
        <taxon>ecological metagenomes</taxon>
    </lineage>
</organism>
<reference evidence="1" key="1">
    <citation type="submission" date="2018-05" db="EMBL/GenBank/DDBJ databases">
        <authorList>
            <person name="Lanie J.A."/>
            <person name="Ng W.-L."/>
            <person name="Kazmierczak K.M."/>
            <person name="Andrzejewski T.M."/>
            <person name="Davidsen T.M."/>
            <person name="Wayne K.J."/>
            <person name="Tettelin H."/>
            <person name="Glass J.I."/>
            <person name="Rusch D."/>
            <person name="Podicherti R."/>
            <person name="Tsui H.-C.T."/>
            <person name="Winkler M.E."/>
        </authorList>
    </citation>
    <scope>NUCLEOTIDE SEQUENCE</scope>
</reference>
<accession>A0A381TKN7</accession>
<evidence type="ECO:0000313" key="1">
    <source>
        <dbReference type="EMBL" id="SVA16379.1"/>
    </source>
</evidence>
<dbReference type="AlphaFoldDB" id="A0A381TKN7"/>
<dbReference type="EMBL" id="UINC01004721">
    <property type="protein sequence ID" value="SVA16379.1"/>
    <property type="molecule type" value="Genomic_DNA"/>
</dbReference>
<name>A0A381TKN7_9ZZZZ</name>
<sequence length="67" mass="7584">MSCQPKATYQSPASSSYFVSKISIFLDSVLYFFKIPDIANDMASFSVFNRLSIKPIPGLIEYFANYL</sequence>
<proteinExistence type="predicted"/>